<evidence type="ECO:0000256" key="11">
    <source>
        <dbReference type="PIRSR" id="PIRSR037471-1"/>
    </source>
</evidence>
<evidence type="ECO:0000256" key="13">
    <source>
        <dbReference type="SAM" id="Phobius"/>
    </source>
</evidence>
<evidence type="ECO:0000256" key="6">
    <source>
        <dbReference type="ARBA" id="ARBA00022982"/>
    </source>
</evidence>
<dbReference type="InterPro" id="IPR006593">
    <property type="entry name" value="Cyt_b561/ferric_Rdtase_TM"/>
</dbReference>
<comment type="subcellular location">
    <subcellularLocation>
        <location evidence="1">Membrane</location>
        <topology evidence="1">Multi-pass membrane protein</topology>
    </subcellularLocation>
</comment>
<keyword evidence="5 14" id="KW-0732">Signal</keyword>
<evidence type="ECO:0000256" key="4">
    <source>
        <dbReference type="ARBA" id="ARBA00022723"/>
    </source>
</evidence>
<feature type="compositionally biased region" description="Basic and acidic residues" evidence="12">
    <location>
        <begin position="395"/>
        <end position="404"/>
    </location>
</feature>
<evidence type="ECO:0000256" key="5">
    <source>
        <dbReference type="ARBA" id="ARBA00022729"/>
    </source>
</evidence>
<feature type="binding site" description="axial binding residue" evidence="11">
    <location>
        <position position="213"/>
    </location>
    <ligand>
        <name>heme b</name>
        <dbReference type="ChEBI" id="CHEBI:60344"/>
        <label>1</label>
    </ligand>
    <ligandPart>
        <name>Fe</name>
        <dbReference type="ChEBI" id="CHEBI:18248"/>
    </ligandPart>
</feature>
<feature type="region of interest" description="Disordered" evidence="12">
    <location>
        <begin position="380"/>
        <end position="404"/>
    </location>
</feature>
<dbReference type="PANTHER" id="PTHR23130">
    <property type="entry name" value="CYTOCHROME B561 AND DOMON DOMAIN-CONTAINING PROTEIN"/>
    <property type="match status" value="1"/>
</dbReference>
<evidence type="ECO:0000256" key="8">
    <source>
        <dbReference type="ARBA" id="ARBA00023136"/>
    </source>
</evidence>
<feature type="transmembrane region" description="Helical" evidence="13">
    <location>
        <begin position="346"/>
        <end position="367"/>
    </location>
</feature>
<evidence type="ECO:0000256" key="3">
    <source>
        <dbReference type="ARBA" id="ARBA00022692"/>
    </source>
</evidence>
<feature type="transmembrane region" description="Helical" evidence="13">
    <location>
        <begin position="285"/>
        <end position="302"/>
    </location>
</feature>
<feature type="domain" description="DOMON" evidence="15">
    <location>
        <begin position="52"/>
        <end position="167"/>
    </location>
</feature>
<protein>
    <recommendedName>
        <fullName evidence="10">Cytochrome b561 and DOMON domain-containing protein</fullName>
    </recommendedName>
</protein>
<dbReference type="GO" id="GO:0016020">
    <property type="term" value="C:membrane"/>
    <property type="evidence" value="ECO:0007669"/>
    <property type="project" value="UniProtKB-SubCell"/>
</dbReference>
<evidence type="ECO:0000256" key="7">
    <source>
        <dbReference type="ARBA" id="ARBA00022989"/>
    </source>
</evidence>
<keyword evidence="3 13" id="KW-0812">Transmembrane</keyword>
<evidence type="ECO:0000256" key="1">
    <source>
        <dbReference type="ARBA" id="ARBA00004141"/>
    </source>
</evidence>
<feature type="binding site" description="axial binding residue" evidence="11">
    <location>
        <position position="282"/>
    </location>
    <ligand>
        <name>heme b</name>
        <dbReference type="ChEBI" id="CHEBI:60344"/>
        <label>1</label>
    </ligand>
    <ligandPart>
        <name>Fe</name>
        <dbReference type="ChEBI" id="CHEBI:18248"/>
    </ligandPart>
</feature>
<dbReference type="PROSITE" id="PS50836">
    <property type="entry name" value="DOMON"/>
    <property type="match status" value="1"/>
</dbReference>
<organism evidence="17 18">
    <name type="scientific">Dioscorea zingiberensis</name>
    <dbReference type="NCBI Taxonomy" id="325984"/>
    <lineage>
        <taxon>Eukaryota</taxon>
        <taxon>Viridiplantae</taxon>
        <taxon>Streptophyta</taxon>
        <taxon>Embryophyta</taxon>
        <taxon>Tracheophyta</taxon>
        <taxon>Spermatophyta</taxon>
        <taxon>Magnoliopsida</taxon>
        <taxon>Liliopsida</taxon>
        <taxon>Dioscoreales</taxon>
        <taxon>Dioscoreaceae</taxon>
        <taxon>Dioscorea</taxon>
    </lineage>
</organism>
<dbReference type="OrthoDB" id="2419613at2759"/>
<comment type="function">
    <text evidence="9">May act as a catecholamine-responsive trans-membrane electron transporter.</text>
</comment>
<dbReference type="Proteomes" id="UP001085076">
    <property type="component" value="Miscellaneous, Linkage group lg05"/>
</dbReference>
<feature type="chain" id="PRO_5038692158" description="Cytochrome b561 and DOMON domain-containing protein" evidence="14">
    <location>
        <begin position="30"/>
        <end position="404"/>
    </location>
</feature>
<evidence type="ECO:0000259" key="16">
    <source>
        <dbReference type="PROSITE" id="PS50939"/>
    </source>
</evidence>
<dbReference type="AlphaFoldDB" id="A0A9D5HD42"/>
<feature type="binding site" description="axial binding residue" evidence="11">
    <location>
        <position position="249"/>
    </location>
    <ligand>
        <name>heme b</name>
        <dbReference type="ChEBI" id="CHEBI:60344"/>
        <label>1</label>
    </ligand>
    <ligandPart>
        <name>Fe</name>
        <dbReference type="ChEBI" id="CHEBI:18248"/>
    </ligandPart>
</feature>
<evidence type="ECO:0000259" key="15">
    <source>
        <dbReference type="PROSITE" id="PS50836"/>
    </source>
</evidence>
<comment type="caution">
    <text evidence="17">The sequence shown here is derived from an EMBL/GenBank/DDBJ whole genome shotgun (WGS) entry which is preliminary data.</text>
</comment>
<keyword evidence="6 10" id="KW-0249">Electron transport</keyword>
<dbReference type="Gene3D" id="1.20.120.1770">
    <property type="match status" value="1"/>
</dbReference>
<reference evidence="17" key="2">
    <citation type="journal article" date="2022" name="Hortic Res">
        <title>The genome of Dioscorea zingiberensis sheds light on the biosynthesis, origin and evolution of the medicinally important diosgenin saponins.</title>
        <authorList>
            <person name="Li Y."/>
            <person name="Tan C."/>
            <person name="Li Z."/>
            <person name="Guo J."/>
            <person name="Li S."/>
            <person name="Chen X."/>
            <person name="Wang C."/>
            <person name="Dai X."/>
            <person name="Yang H."/>
            <person name="Song W."/>
            <person name="Hou L."/>
            <person name="Xu J."/>
            <person name="Tong Z."/>
            <person name="Xu A."/>
            <person name="Yuan X."/>
            <person name="Wang W."/>
            <person name="Yang Q."/>
            <person name="Chen L."/>
            <person name="Sun Z."/>
            <person name="Wang K."/>
            <person name="Pan B."/>
            <person name="Chen J."/>
            <person name="Bao Y."/>
            <person name="Liu F."/>
            <person name="Qi X."/>
            <person name="Gang D.R."/>
            <person name="Wen J."/>
            <person name="Li J."/>
        </authorList>
    </citation>
    <scope>NUCLEOTIDE SEQUENCE</scope>
    <source>
        <strain evidence="17">Dzin_1.0</strain>
    </source>
</reference>
<keyword evidence="7 13" id="KW-1133">Transmembrane helix</keyword>
<dbReference type="InterPro" id="IPR017214">
    <property type="entry name" value="UCP037471"/>
</dbReference>
<evidence type="ECO:0000256" key="10">
    <source>
        <dbReference type="PIRNR" id="PIRNR037471"/>
    </source>
</evidence>
<dbReference type="Pfam" id="PF04526">
    <property type="entry name" value="DUF568"/>
    <property type="match status" value="1"/>
</dbReference>
<keyword evidence="4 11" id="KW-0479">Metal-binding</keyword>
<dbReference type="InterPro" id="IPR045265">
    <property type="entry name" value="AIR12_DOMON"/>
</dbReference>
<dbReference type="PROSITE" id="PS50939">
    <property type="entry name" value="CYTOCHROME_B561"/>
    <property type="match status" value="1"/>
</dbReference>
<feature type="domain" description="Cytochrome b561" evidence="16">
    <location>
        <begin position="175"/>
        <end position="373"/>
    </location>
</feature>
<evidence type="ECO:0000256" key="9">
    <source>
        <dbReference type="ARBA" id="ARBA00053871"/>
    </source>
</evidence>
<dbReference type="PIRSF" id="PIRSF037471">
    <property type="entry name" value="UCP037471"/>
    <property type="match status" value="1"/>
</dbReference>
<evidence type="ECO:0000256" key="14">
    <source>
        <dbReference type="SAM" id="SignalP"/>
    </source>
</evidence>
<evidence type="ECO:0000256" key="12">
    <source>
        <dbReference type="SAM" id="MobiDB-lite"/>
    </source>
</evidence>
<keyword evidence="18" id="KW-1185">Reference proteome</keyword>
<proteinExistence type="predicted"/>
<dbReference type="SMART" id="SM00665">
    <property type="entry name" value="B561"/>
    <property type="match status" value="1"/>
</dbReference>
<dbReference type="Pfam" id="PF03188">
    <property type="entry name" value="Cytochrom_B561"/>
    <property type="match status" value="1"/>
</dbReference>
<dbReference type="GO" id="GO:0046872">
    <property type="term" value="F:metal ion binding"/>
    <property type="evidence" value="ECO:0007669"/>
    <property type="project" value="UniProtKB-KW"/>
</dbReference>
<evidence type="ECO:0000313" key="18">
    <source>
        <dbReference type="Proteomes" id="UP001085076"/>
    </source>
</evidence>
<feature type="binding site" description="axial binding residue" evidence="11">
    <location>
        <position position="318"/>
    </location>
    <ligand>
        <name>heme b</name>
        <dbReference type="ChEBI" id="CHEBI:60344"/>
        <label>1</label>
    </ligand>
    <ligandPart>
        <name>Fe</name>
        <dbReference type="ChEBI" id="CHEBI:18248"/>
    </ligandPart>
</feature>
<keyword evidence="2 10" id="KW-0813">Transport</keyword>
<feature type="transmembrane region" description="Helical" evidence="13">
    <location>
        <begin position="214"/>
        <end position="234"/>
    </location>
</feature>
<gene>
    <name evidence="17" type="ORF">J5N97_019856</name>
</gene>
<dbReference type="CDD" id="cd09629">
    <property type="entry name" value="DOMON_CIL1_like"/>
    <property type="match status" value="1"/>
</dbReference>
<feature type="signal peptide" evidence="14">
    <location>
        <begin position="1"/>
        <end position="29"/>
    </location>
</feature>
<dbReference type="EMBL" id="JAGGNH010000005">
    <property type="protein sequence ID" value="KAJ0971897.1"/>
    <property type="molecule type" value="Genomic_DNA"/>
</dbReference>
<dbReference type="InterPro" id="IPR005018">
    <property type="entry name" value="DOMON_domain"/>
</dbReference>
<keyword evidence="11" id="KW-0408">Iron</keyword>
<comment type="cofactor">
    <cofactor evidence="10">
        <name>heme b</name>
        <dbReference type="ChEBI" id="CHEBI:60344"/>
    </cofactor>
    <text evidence="10">Binds 2 heme b groups non-covalently.</text>
</comment>
<reference evidence="17" key="1">
    <citation type="submission" date="2021-03" db="EMBL/GenBank/DDBJ databases">
        <authorList>
            <person name="Li Z."/>
            <person name="Yang C."/>
        </authorList>
    </citation>
    <scope>NUCLEOTIDE SEQUENCE</scope>
    <source>
        <strain evidence="17">Dzin_1.0</strain>
        <tissue evidence="17">Leaf</tissue>
    </source>
</reference>
<dbReference type="FunFam" id="1.20.120.1770:FF:000007">
    <property type="entry name" value="Cytochrome b561 and DOMON domain-containing protein"/>
    <property type="match status" value="1"/>
</dbReference>
<evidence type="ECO:0000313" key="17">
    <source>
        <dbReference type="EMBL" id="KAJ0971897.1"/>
    </source>
</evidence>
<keyword evidence="8 10" id="KW-0472">Membrane</keyword>
<name>A0A9D5HD42_9LILI</name>
<dbReference type="PANTHER" id="PTHR23130:SF195">
    <property type="entry name" value="CYTOCHROME B561 AND DOMON DOMAIN-CONTAINING PROTEIN"/>
    <property type="match status" value="1"/>
</dbReference>
<dbReference type="CDD" id="cd08760">
    <property type="entry name" value="Cyt_b561_FRRS1_like"/>
    <property type="match status" value="1"/>
</dbReference>
<evidence type="ECO:0000256" key="2">
    <source>
        <dbReference type="ARBA" id="ARBA00022448"/>
    </source>
</evidence>
<feature type="transmembrane region" description="Helical" evidence="13">
    <location>
        <begin position="314"/>
        <end position="334"/>
    </location>
</feature>
<sequence>MAYTLNHQAKHLLLLPLSLLIFFSSPCHSQSCNSLTISTTHTFTSCNQLPELSSSLHWTYNSSNSTLTFAFTAPPATSTGWIAWGINPTSTGMIGTQAILSFPHSNGSLIVHTFDISSYYPVVPSPIMFDIWGLSAEFIGHAGTLRMFGNVKLPPEMVELNQVWQVGSSVMNDSIPNKHAFGLQNLRAKGTLNLITGRTSGFGDSRIRMRNIHGVMNTVSWGILVPFGGVIARFFKAFRPADGTWFYVHVSTQLIGYSVGVAGWGTGLKLGSMSKGVKHTTHRNIGIALFSLATLQVLALFLRPKQDHKYRSYWNLYHHGVGYAVILMGIINVFEGLSILKPRKAWNYTYITFITVLAILAFSLEISTWIGARRKPKANTTTEKHYDSTSAGNGQHEEQQSLPA</sequence>
<feature type="transmembrane region" description="Helical" evidence="13">
    <location>
        <begin position="246"/>
        <end position="265"/>
    </location>
</feature>
<accession>A0A9D5HD42</accession>